<accession>A0A344TQ76</accession>
<dbReference type="Gene3D" id="1.10.260.160">
    <property type="match status" value="1"/>
</dbReference>
<dbReference type="EMBL" id="CP030850">
    <property type="protein sequence ID" value="AXE20797.1"/>
    <property type="molecule type" value="Genomic_DNA"/>
</dbReference>
<name>A0A344TQ76_9BACT</name>
<dbReference type="KEGG" id="run:DR864_25220"/>
<dbReference type="PIRSF" id="PIRSF029171">
    <property type="entry name" value="Esterase_LipA"/>
    <property type="match status" value="1"/>
</dbReference>
<dbReference type="Gene3D" id="3.40.50.1820">
    <property type="entry name" value="alpha/beta hydrolase"/>
    <property type="match status" value="1"/>
</dbReference>
<proteinExistence type="predicted"/>
<dbReference type="PANTHER" id="PTHR34853">
    <property type="match status" value="1"/>
</dbReference>
<organism evidence="1 2">
    <name type="scientific">Runella rosea</name>
    <dbReference type="NCBI Taxonomy" id="2259595"/>
    <lineage>
        <taxon>Bacteria</taxon>
        <taxon>Pseudomonadati</taxon>
        <taxon>Bacteroidota</taxon>
        <taxon>Cytophagia</taxon>
        <taxon>Cytophagales</taxon>
        <taxon>Spirosomataceae</taxon>
        <taxon>Runella</taxon>
    </lineage>
</organism>
<dbReference type="PANTHER" id="PTHR34853:SF1">
    <property type="entry name" value="LIPASE 5"/>
    <property type="match status" value="1"/>
</dbReference>
<dbReference type="InterPro" id="IPR029058">
    <property type="entry name" value="AB_hydrolase_fold"/>
</dbReference>
<dbReference type="InterPro" id="IPR005152">
    <property type="entry name" value="Lipase_secreted"/>
</dbReference>
<gene>
    <name evidence="1" type="ORF">DR864_25220</name>
</gene>
<sequence length="397" mass="43950">MKSTQKRFYALFLVVVVLVSGCNRNASDLIPEDQYLVSSTLIGEFTKEQLAQRITSGDPSLSGIAPFLQNGIKVYKLVYKTKNTDGKEIQASGAFLFPVKSGATPMISVQHGTIRNDQEAPSYFATNSEANIAGSLFAALGYIIAYPDYIGFGASNNVPHPYEHRESLASASLDMIRASKEFIRQQSIAWDERLYIAGYSAGGYATMSLQKKIEEETGTEFNLRASSCGAGAYDKTAFMKYLISTKTGGTVNYNQLYVWVTLTYDRIYNLNRPLTQYFKEPWAGLIQKDKEKANVNVSFNTIFTDAFAKGIADGTDTGFLNAVKDNDVYDWKPKTPTRLYHGDADQLVFYFNSVNALNAMKARGATNVSLITLKGKDHATAVQDFLLGTYEFFSSTQ</sequence>
<dbReference type="SUPFAM" id="SSF53474">
    <property type="entry name" value="alpha/beta-Hydrolases"/>
    <property type="match status" value="1"/>
</dbReference>
<evidence type="ECO:0000313" key="1">
    <source>
        <dbReference type="EMBL" id="AXE20797.1"/>
    </source>
</evidence>
<dbReference type="RefSeq" id="WP_114069558.1">
    <property type="nucleotide sequence ID" value="NZ_CP030850.1"/>
</dbReference>
<dbReference type="Proteomes" id="UP000251993">
    <property type="component" value="Chromosome"/>
</dbReference>
<reference evidence="1 2" key="1">
    <citation type="submission" date="2018-07" db="EMBL/GenBank/DDBJ databases">
        <title>Genome sequencing of Runella.</title>
        <authorList>
            <person name="Baek M.-G."/>
            <person name="Yi H."/>
        </authorList>
    </citation>
    <scope>NUCLEOTIDE SEQUENCE [LARGE SCALE GENOMIC DNA]</scope>
    <source>
        <strain evidence="1 2">HYN0085</strain>
    </source>
</reference>
<dbReference type="PROSITE" id="PS51257">
    <property type="entry name" value="PROKAR_LIPOPROTEIN"/>
    <property type="match status" value="1"/>
</dbReference>
<dbReference type="OrthoDB" id="9798122at2"/>
<evidence type="ECO:0000313" key="2">
    <source>
        <dbReference type="Proteomes" id="UP000251993"/>
    </source>
</evidence>
<dbReference type="GO" id="GO:0016042">
    <property type="term" value="P:lipid catabolic process"/>
    <property type="evidence" value="ECO:0007669"/>
    <property type="project" value="InterPro"/>
</dbReference>
<protein>
    <submittedName>
        <fullName evidence="1">Phospholipase</fullName>
    </submittedName>
</protein>
<dbReference type="AlphaFoldDB" id="A0A344TQ76"/>
<dbReference type="Pfam" id="PF03583">
    <property type="entry name" value="LIP"/>
    <property type="match status" value="1"/>
</dbReference>
<dbReference type="GO" id="GO:0004806">
    <property type="term" value="F:triacylglycerol lipase activity"/>
    <property type="evidence" value="ECO:0007669"/>
    <property type="project" value="InterPro"/>
</dbReference>
<keyword evidence="2" id="KW-1185">Reference proteome</keyword>